<accession>A0A2T6C1I5</accession>
<proteinExistence type="inferred from homology"/>
<evidence type="ECO:0000313" key="8">
    <source>
        <dbReference type="EMBL" id="PTX62180.1"/>
    </source>
</evidence>
<reference evidence="8 9" key="1">
    <citation type="submission" date="2018-04" db="EMBL/GenBank/DDBJ databases">
        <title>Genomic Encyclopedia of Archaeal and Bacterial Type Strains, Phase II (KMG-II): from individual species to whole genera.</title>
        <authorList>
            <person name="Goeker M."/>
        </authorList>
    </citation>
    <scope>NUCLEOTIDE SEQUENCE [LARGE SCALE GENOMIC DNA]</scope>
    <source>
        <strain evidence="8 9">DSM 25731</strain>
    </source>
</reference>
<evidence type="ECO:0000313" key="9">
    <source>
        <dbReference type="Proteomes" id="UP000244090"/>
    </source>
</evidence>
<keyword evidence="8" id="KW-0456">Lyase</keyword>
<evidence type="ECO:0000256" key="5">
    <source>
        <dbReference type="PIRSR" id="PIRSR602081-1"/>
    </source>
</evidence>
<dbReference type="Pfam" id="PF03441">
    <property type="entry name" value="FAD_binding_7"/>
    <property type="match status" value="1"/>
</dbReference>
<dbReference type="PANTHER" id="PTHR11455:SF9">
    <property type="entry name" value="CRYPTOCHROME CIRCADIAN CLOCK 5 ISOFORM X1"/>
    <property type="match status" value="1"/>
</dbReference>
<dbReference type="AlphaFoldDB" id="A0A2T6C1I5"/>
<dbReference type="InterPro" id="IPR005101">
    <property type="entry name" value="Cryptochr/Photolyase_FAD-bd"/>
</dbReference>
<dbReference type="InterPro" id="IPR006050">
    <property type="entry name" value="DNA_photolyase_N"/>
</dbReference>
<dbReference type="InterPro" id="IPR036155">
    <property type="entry name" value="Crypto/Photolyase_N_sf"/>
</dbReference>
<dbReference type="RefSeq" id="WP_108114391.1">
    <property type="nucleotide sequence ID" value="NZ_QBKT01000003.1"/>
</dbReference>
<dbReference type="InterPro" id="IPR036134">
    <property type="entry name" value="Crypto/Photolyase_FAD-like_sf"/>
</dbReference>
<dbReference type="Pfam" id="PF00875">
    <property type="entry name" value="DNA_photolyase"/>
    <property type="match status" value="1"/>
</dbReference>
<dbReference type="Proteomes" id="UP000244090">
    <property type="component" value="Unassembled WGS sequence"/>
</dbReference>
<feature type="binding site" evidence="5">
    <location>
        <position position="219"/>
    </location>
    <ligand>
        <name>FAD</name>
        <dbReference type="ChEBI" id="CHEBI:57692"/>
    </ligand>
</feature>
<dbReference type="GO" id="GO:0006139">
    <property type="term" value="P:nucleobase-containing compound metabolic process"/>
    <property type="evidence" value="ECO:0007669"/>
    <property type="project" value="UniProtKB-ARBA"/>
</dbReference>
<protein>
    <submittedName>
        <fullName evidence="8">Deoxyribodipyrimidine photo-lyase family protein (Cryptochrome)</fullName>
    </submittedName>
</protein>
<comment type="cofactor">
    <cofactor evidence="1">
        <name>(6R)-5,10-methylene-5,6,7,8-tetrahydrofolate</name>
        <dbReference type="ChEBI" id="CHEBI:15636"/>
    </cofactor>
</comment>
<comment type="cofactor">
    <cofactor evidence="5">
        <name>FAD</name>
        <dbReference type="ChEBI" id="CHEBI:57692"/>
    </cofactor>
    <text evidence="5">Binds 1 FAD per subunit.</text>
</comment>
<feature type="binding site" evidence="5">
    <location>
        <position position="270"/>
    </location>
    <ligand>
        <name>FAD</name>
        <dbReference type="ChEBI" id="CHEBI:57692"/>
    </ligand>
</feature>
<dbReference type="PANTHER" id="PTHR11455">
    <property type="entry name" value="CRYPTOCHROME"/>
    <property type="match status" value="1"/>
</dbReference>
<name>A0A2T6C1I5_9FLAO</name>
<evidence type="ECO:0000256" key="4">
    <source>
        <dbReference type="ARBA" id="ARBA00022991"/>
    </source>
</evidence>
<gene>
    <name evidence="8" type="ORF">C8N46_103279</name>
</gene>
<keyword evidence="9" id="KW-1185">Reference proteome</keyword>
<organism evidence="8 9">
    <name type="scientific">Kordia periserrulae</name>
    <dbReference type="NCBI Taxonomy" id="701523"/>
    <lineage>
        <taxon>Bacteria</taxon>
        <taxon>Pseudomonadati</taxon>
        <taxon>Bacteroidota</taxon>
        <taxon>Flavobacteriia</taxon>
        <taxon>Flavobacteriales</taxon>
        <taxon>Flavobacteriaceae</taxon>
        <taxon>Kordia</taxon>
    </lineage>
</organism>
<feature type="domain" description="Photolyase/cryptochrome alpha/beta" evidence="7">
    <location>
        <begin position="8"/>
        <end position="138"/>
    </location>
</feature>
<dbReference type="EMBL" id="QBKT01000003">
    <property type="protein sequence ID" value="PTX62180.1"/>
    <property type="molecule type" value="Genomic_DNA"/>
</dbReference>
<dbReference type="Gene3D" id="1.10.579.10">
    <property type="entry name" value="DNA Cyclobutane Dipyrimidine Photolyase, subunit A, domain 3"/>
    <property type="match status" value="1"/>
</dbReference>
<dbReference type="GO" id="GO:0003904">
    <property type="term" value="F:deoxyribodipyrimidine photo-lyase activity"/>
    <property type="evidence" value="ECO:0007669"/>
    <property type="project" value="TreeGrafter"/>
</dbReference>
<evidence type="ECO:0000256" key="2">
    <source>
        <dbReference type="ARBA" id="ARBA00022630"/>
    </source>
</evidence>
<keyword evidence="4 6" id="KW-0157">Chromophore</keyword>
<evidence type="ECO:0000259" key="7">
    <source>
        <dbReference type="PROSITE" id="PS51645"/>
    </source>
</evidence>
<dbReference type="SUPFAM" id="SSF52425">
    <property type="entry name" value="Cryptochrome/photolyase, N-terminal domain"/>
    <property type="match status" value="1"/>
</dbReference>
<dbReference type="PRINTS" id="PR00147">
    <property type="entry name" value="DNAPHOTLYASE"/>
</dbReference>
<dbReference type="InterPro" id="IPR018394">
    <property type="entry name" value="DNA_photolyase_1_CS_C"/>
</dbReference>
<keyword evidence="2 5" id="KW-0285">Flavoprotein</keyword>
<dbReference type="Gene3D" id="3.40.50.620">
    <property type="entry name" value="HUPs"/>
    <property type="match status" value="1"/>
</dbReference>
<comment type="similarity">
    <text evidence="6">Belongs to the DNA photolyase family.</text>
</comment>
<dbReference type="GO" id="GO:0003677">
    <property type="term" value="F:DNA binding"/>
    <property type="evidence" value="ECO:0007669"/>
    <property type="project" value="TreeGrafter"/>
</dbReference>
<sequence>MNIKNKIEINVVLFKRDLRLQDNEAIYNALSTGRKTLFLYVFEDMLLNDPHYSERHWNFIKESLIDLNHSLIAFNSEVLIVQSNINRTLQIIQETYKIACVYSHQETGIKVTYDRDKVLKRFLLNNMIQWEENVNNGVFRGLRDRNNWVEMWEDFMDEPLLPFRPKTGQLCSREEVAHLASFFHLPDLATDSDSPFQKGGTSIALKYMHTFFNERSANYNAHISKPLLSRRSCSRLSPYLSWGNLSVRQVWQEAARCIDQNKYKKQMEAFRSRLRWQAHFIQKFEMEDEMEFVSLNKGYRKLKKQTSERYIEAWKNGMTGYPLVDACMRCLKETGYLNFRMRAMVVSFFTHNLWQPWQKATIILSRYFLDFEPGIHFPQIQMQAGETGINMLRMYNPTKNGIAHDPDGIFIKKWVPELAELDTAFVHQPSRMTPMEQQMANFFIGKNYPKPIVNLQETRKHASDILWNMKDENTVIEENFRILQKHTLSNRKKSS</sequence>
<dbReference type="GO" id="GO:0009416">
    <property type="term" value="P:response to light stimulus"/>
    <property type="evidence" value="ECO:0007669"/>
    <property type="project" value="TreeGrafter"/>
</dbReference>
<dbReference type="PROSITE" id="PS51645">
    <property type="entry name" value="PHR_CRY_ALPHA_BETA"/>
    <property type="match status" value="1"/>
</dbReference>
<evidence type="ECO:0000256" key="1">
    <source>
        <dbReference type="ARBA" id="ARBA00001932"/>
    </source>
</evidence>
<dbReference type="GO" id="GO:0006950">
    <property type="term" value="P:response to stress"/>
    <property type="evidence" value="ECO:0007669"/>
    <property type="project" value="UniProtKB-ARBA"/>
</dbReference>
<evidence type="ECO:0000256" key="3">
    <source>
        <dbReference type="ARBA" id="ARBA00022827"/>
    </source>
</evidence>
<dbReference type="OrthoDB" id="9772484at2"/>
<dbReference type="InterPro" id="IPR002081">
    <property type="entry name" value="Cryptochrome/DNA_photolyase_1"/>
</dbReference>
<dbReference type="PROSITE" id="PS00394">
    <property type="entry name" value="DNA_PHOTOLYASES_1_1"/>
    <property type="match status" value="1"/>
</dbReference>
<evidence type="ECO:0000256" key="6">
    <source>
        <dbReference type="RuleBase" id="RU004182"/>
    </source>
</evidence>
<dbReference type="Gene3D" id="1.25.40.80">
    <property type="match status" value="1"/>
</dbReference>
<comment type="caution">
    <text evidence="8">The sequence shown here is derived from an EMBL/GenBank/DDBJ whole genome shotgun (WGS) entry which is preliminary data.</text>
</comment>
<dbReference type="SUPFAM" id="SSF48173">
    <property type="entry name" value="Cryptochrome/photolyase FAD-binding domain"/>
    <property type="match status" value="1"/>
</dbReference>
<dbReference type="GO" id="GO:0071949">
    <property type="term" value="F:FAD binding"/>
    <property type="evidence" value="ECO:0007669"/>
    <property type="project" value="TreeGrafter"/>
</dbReference>
<dbReference type="InterPro" id="IPR014729">
    <property type="entry name" value="Rossmann-like_a/b/a_fold"/>
</dbReference>
<keyword evidence="3 5" id="KW-0274">FAD</keyword>